<dbReference type="EMBL" id="JBGJLR010000002">
    <property type="protein sequence ID" value="MEZ2738405.1"/>
    <property type="molecule type" value="Genomic_DNA"/>
</dbReference>
<sequence length="205" mass="23278">MNLTSIEQTQTIAIGWAIENKKDIISAKEFSNIWFKETEENYRIKKVLLLHLESFNDKKENLSKYFSTASEQDWQRNSEWTLETVKHLAVINAAALAGSAALLAAKIIEGTQIKIAFVFFLLGLFCAVADFYFCSLGYQKRADKYSKLSDEIKKSNFYNDLDKAFKTISFKKEIYFKISSCLGWSSVISALIGIALITHQLGINT</sequence>
<gene>
    <name evidence="2" type="ORF">ACBP88_02850</name>
</gene>
<keyword evidence="3" id="KW-1185">Reference proteome</keyword>
<evidence type="ECO:0000313" key="2">
    <source>
        <dbReference type="EMBL" id="MEZ2738405.1"/>
    </source>
</evidence>
<organism evidence="2 3">
    <name type="scientific">Comamonas jiangduensis</name>
    <dbReference type="NCBI Taxonomy" id="1194168"/>
    <lineage>
        <taxon>Bacteria</taxon>
        <taxon>Pseudomonadati</taxon>
        <taxon>Pseudomonadota</taxon>
        <taxon>Betaproteobacteria</taxon>
        <taxon>Burkholderiales</taxon>
        <taxon>Comamonadaceae</taxon>
        <taxon>Comamonas</taxon>
    </lineage>
</organism>
<feature type="transmembrane region" description="Helical" evidence="1">
    <location>
        <begin position="174"/>
        <end position="197"/>
    </location>
</feature>
<keyword evidence="1" id="KW-1133">Transmembrane helix</keyword>
<evidence type="ECO:0000256" key="1">
    <source>
        <dbReference type="SAM" id="Phobius"/>
    </source>
</evidence>
<proteinExistence type="predicted"/>
<dbReference type="Proteomes" id="UP001567350">
    <property type="component" value="Unassembled WGS sequence"/>
</dbReference>
<protein>
    <recommendedName>
        <fullName evidence="4">SMODS and SLOG-associating 2TM effector domain-containing protein</fullName>
    </recommendedName>
</protein>
<accession>A0ABV4I970</accession>
<name>A0ABV4I970_9BURK</name>
<comment type="caution">
    <text evidence="2">The sequence shown here is derived from an EMBL/GenBank/DDBJ whole genome shotgun (WGS) entry which is preliminary data.</text>
</comment>
<feature type="transmembrane region" description="Helical" evidence="1">
    <location>
        <begin position="88"/>
        <end position="108"/>
    </location>
</feature>
<dbReference type="RefSeq" id="WP_370890483.1">
    <property type="nucleotide sequence ID" value="NZ_JBGJLR010000002.1"/>
</dbReference>
<evidence type="ECO:0000313" key="3">
    <source>
        <dbReference type="Proteomes" id="UP001567350"/>
    </source>
</evidence>
<evidence type="ECO:0008006" key="4">
    <source>
        <dbReference type="Google" id="ProtNLM"/>
    </source>
</evidence>
<reference evidence="2 3" key="1">
    <citation type="submission" date="2024-08" db="EMBL/GenBank/DDBJ databases">
        <authorList>
            <person name="Feng Z."/>
            <person name="Ronholm J."/>
        </authorList>
    </citation>
    <scope>NUCLEOTIDE SEQUENCE [LARGE SCALE GENOMIC DNA]</scope>
    <source>
        <strain evidence="2 3">4-AB0-8</strain>
    </source>
</reference>
<feature type="transmembrane region" description="Helical" evidence="1">
    <location>
        <begin position="114"/>
        <end position="138"/>
    </location>
</feature>
<keyword evidence="1" id="KW-0472">Membrane</keyword>
<keyword evidence="1" id="KW-0812">Transmembrane</keyword>